<protein>
    <submittedName>
        <fullName evidence="2">Uncharacterized protein</fullName>
    </submittedName>
</protein>
<evidence type="ECO:0000313" key="2">
    <source>
        <dbReference type="EMBL" id="KAJ6051492.1"/>
    </source>
</evidence>
<name>A0AAD6NDA9_PENCN</name>
<dbReference type="GO" id="GO:0005737">
    <property type="term" value="C:cytoplasm"/>
    <property type="evidence" value="ECO:0007669"/>
    <property type="project" value="TreeGrafter"/>
</dbReference>
<evidence type="ECO:0000256" key="1">
    <source>
        <dbReference type="ARBA" id="ARBA00006484"/>
    </source>
</evidence>
<dbReference type="Gene3D" id="3.40.50.720">
    <property type="entry name" value="NAD(P)-binding Rossmann-like Domain"/>
    <property type="match status" value="1"/>
</dbReference>
<dbReference type="SUPFAM" id="SSF51735">
    <property type="entry name" value="NAD(P)-binding Rossmann-fold domains"/>
    <property type="match status" value="1"/>
</dbReference>
<dbReference type="Proteomes" id="UP001219568">
    <property type="component" value="Unassembled WGS sequence"/>
</dbReference>
<dbReference type="PANTHER" id="PTHR43544">
    <property type="entry name" value="SHORT-CHAIN DEHYDROGENASE/REDUCTASE"/>
    <property type="match status" value="1"/>
</dbReference>
<accession>A0AAD6NDA9</accession>
<dbReference type="EMBL" id="JAQJZL010000002">
    <property type="protein sequence ID" value="KAJ6051492.1"/>
    <property type="molecule type" value="Genomic_DNA"/>
</dbReference>
<reference evidence="2" key="2">
    <citation type="submission" date="2023-01" db="EMBL/GenBank/DDBJ databases">
        <authorList>
            <person name="Petersen C."/>
        </authorList>
    </citation>
    <scope>NUCLEOTIDE SEQUENCE</scope>
    <source>
        <strain evidence="2">IBT 15450</strain>
    </source>
</reference>
<dbReference type="GO" id="GO:0016491">
    <property type="term" value="F:oxidoreductase activity"/>
    <property type="evidence" value="ECO:0007669"/>
    <property type="project" value="TreeGrafter"/>
</dbReference>
<comment type="similarity">
    <text evidence="1">Belongs to the short-chain dehydrogenases/reductases (SDR) family.</text>
</comment>
<dbReference type="InterPro" id="IPR036291">
    <property type="entry name" value="NAD(P)-bd_dom_sf"/>
</dbReference>
<dbReference type="InterPro" id="IPR051468">
    <property type="entry name" value="Fungal_SecMetab_SDRs"/>
</dbReference>
<gene>
    <name evidence="2" type="ORF">N7460_002026</name>
</gene>
<reference evidence="2" key="1">
    <citation type="journal article" date="2023" name="IMA Fungus">
        <title>Comparative genomic study of the Penicillium genus elucidates a diverse pangenome and 15 lateral gene transfer events.</title>
        <authorList>
            <person name="Petersen C."/>
            <person name="Sorensen T."/>
            <person name="Nielsen M.R."/>
            <person name="Sondergaard T.E."/>
            <person name="Sorensen J.L."/>
            <person name="Fitzpatrick D.A."/>
            <person name="Frisvad J.C."/>
            <person name="Nielsen K.L."/>
        </authorList>
    </citation>
    <scope>NUCLEOTIDE SEQUENCE</scope>
    <source>
        <strain evidence="2">IBT 15450</strain>
    </source>
</reference>
<dbReference type="AlphaFoldDB" id="A0AAD6NDA9"/>
<dbReference type="PANTHER" id="PTHR43544:SF36">
    <property type="entry name" value="CHAIN OXIDOREDUCTASE (CSGA), PUTATIVE (AFU_ORTHOLOGUE AFUA_4G00910)-RELATED"/>
    <property type="match status" value="1"/>
</dbReference>
<proteinExistence type="inferred from homology"/>
<keyword evidence="3" id="KW-1185">Reference proteome</keyword>
<dbReference type="InterPro" id="IPR002347">
    <property type="entry name" value="SDR_fam"/>
</dbReference>
<sequence length="81" mass="8584">MAVLDKSSIGTVVKQVKSRLHTHGLDVLINNAGIMPTTPDGIAAIDNSIEAIQVNVETVQNVISALLPLLKEGNQKKVLSL</sequence>
<dbReference type="Pfam" id="PF00106">
    <property type="entry name" value="adh_short"/>
    <property type="match status" value="1"/>
</dbReference>
<organism evidence="2 3">
    <name type="scientific">Penicillium canescens</name>
    <dbReference type="NCBI Taxonomy" id="5083"/>
    <lineage>
        <taxon>Eukaryota</taxon>
        <taxon>Fungi</taxon>
        <taxon>Dikarya</taxon>
        <taxon>Ascomycota</taxon>
        <taxon>Pezizomycotina</taxon>
        <taxon>Eurotiomycetes</taxon>
        <taxon>Eurotiomycetidae</taxon>
        <taxon>Eurotiales</taxon>
        <taxon>Aspergillaceae</taxon>
        <taxon>Penicillium</taxon>
    </lineage>
</organism>
<evidence type="ECO:0000313" key="3">
    <source>
        <dbReference type="Proteomes" id="UP001219568"/>
    </source>
</evidence>
<comment type="caution">
    <text evidence="2">The sequence shown here is derived from an EMBL/GenBank/DDBJ whole genome shotgun (WGS) entry which is preliminary data.</text>
</comment>